<gene>
    <name evidence="7" type="ORF">LECACI_7A001504</name>
</gene>
<dbReference type="InterPro" id="IPR042238">
    <property type="entry name" value="Rad28/ERCC8/Ckn1/ATCSA-1"/>
</dbReference>
<keyword evidence="1 5" id="KW-0853">WD repeat</keyword>
<evidence type="ECO:0000256" key="2">
    <source>
        <dbReference type="ARBA" id="ARBA00022737"/>
    </source>
</evidence>
<dbReference type="Gene3D" id="2.130.10.10">
    <property type="entry name" value="YVTN repeat-like/Quinoprotein amine dehydrogenase"/>
    <property type="match status" value="1"/>
</dbReference>
<dbReference type="PANTHER" id="PTHR46202:SF1">
    <property type="entry name" value="DNA EXCISION REPAIR PROTEIN ERCC-8"/>
    <property type="match status" value="1"/>
</dbReference>
<dbReference type="GO" id="GO:0006283">
    <property type="term" value="P:transcription-coupled nucleotide-excision repair"/>
    <property type="evidence" value="ECO:0007669"/>
    <property type="project" value="InterPro"/>
</dbReference>
<protein>
    <submittedName>
        <fullName evidence="7">Related to DNA excision repair ERCC-8</fullName>
    </submittedName>
</protein>
<dbReference type="GO" id="GO:0043161">
    <property type="term" value="P:proteasome-mediated ubiquitin-dependent protein catabolic process"/>
    <property type="evidence" value="ECO:0007669"/>
    <property type="project" value="TreeGrafter"/>
</dbReference>
<keyword evidence="8" id="KW-1185">Reference proteome</keyword>
<proteinExistence type="predicted"/>
<evidence type="ECO:0000256" key="1">
    <source>
        <dbReference type="ARBA" id="ARBA00022574"/>
    </source>
</evidence>
<dbReference type="AlphaFoldDB" id="A0AAI9E4V6"/>
<dbReference type="InterPro" id="IPR020472">
    <property type="entry name" value="WD40_PAC1"/>
</dbReference>
<dbReference type="GO" id="GO:0000109">
    <property type="term" value="C:nucleotide-excision repair complex"/>
    <property type="evidence" value="ECO:0007669"/>
    <property type="project" value="TreeGrafter"/>
</dbReference>
<comment type="caution">
    <text evidence="7">The sequence shown here is derived from an EMBL/GenBank/DDBJ whole genome shotgun (WGS) entry which is preliminary data.</text>
</comment>
<dbReference type="GO" id="GO:0031464">
    <property type="term" value="C:Cul4A-RING E3 ubiquitin ligase complex"/>
    <property type="evidence" value="ECO:0007669"/>
    <property type="project" value="TreeGrafter"/>
</dbReference>
<dbReference type="EMBL" id="CAVMBE010000006">
    <property type="protein sequence ID" value="CAK3841490.1"/>
    <property type="molecule type" value="Genomic_DNA"/>
</dbReference>
<reference evidence="7" key="1">
    <citation type="submission" date="2023-11" db="EMBL/GenBank/DDBJ databases">
        <authorList>
            <person name="Alioto T."/>
            <person name="Alioto T."/>
            <person name="Gomez Garrido J."/>
        </authorList>
    </citation>
    <scope>NUCLEOTIDE SEQUENCE</scope>
</reference>
<feature type="compositionally biased region" description="Basic and acidic residues" evidence="6">
    <location>
        <begin position="422"/>
        <end position="438"/>
    </location>
</feature>
<dbReference type="InterPro" id="IPR001680">
    <property type="entry name" value="WD40_rpt"/>
</dbReference>
<dbReference type="InterPro" id="IPR015943">
    <property type="entry name" value="WD40/YVTN_repeat-like_dom_sf"/>
</dbReference>
<dbReference type="PROSITE" id="PS00678">
    <property type="entry name" value="WD_REPEATS_1"/>
    <property type="match status" value="2"/>
</dbReference>
<evidence type="ECO:0000313" key="8">
    <source>
        <dbReference type="Proteomes" id="UP001296104"/>
    </source>
</evidence>
<feature type="region of interest" description="Disordered" evidence="6">
    <location>
        <begin position="418"/>
        <end position="438"/>
    </location>
</feature>
<dbReference type="SUPFAM" id="SSF50978">
    <property type="entry name" value="WD40 repeat-like"/>
    <property type="match status" value="1"/>
</dbReference>
<dbReference type="InterPro" id="IPR019775">
    <property type="entry name" value="WD40_repeat_CS"/>
</dbReference>
<evidence type="ECO:0000256" key="3">
    <source>
        <dbReference type="ARBA" id="ARBA00022763"/>
    </source>
</evidence>
<keyword evidence="2" id="KW-0677">Repeat</keyword>
<dbReference type="PROSITE" id="PS50294">
    <property type="entry name" value="WD_REPEATS_REGION"/>
    <property type="match status" value="3"/>
</dbReference>
<dbReference type="InterPro" id="IPR036322">
    <property type="entry name" value="WD40_repeat_dom_sf"/>
</dbReference>
<evidence type="ECO:0000313" key="7">
    <source>
        <dbReference type="EMBL" id="CAK3841490.1"/>
    </source>
</evidence>
<organism evidence="7 8">
    <name type="scientific">Lecanosticta acicola</name>
    <dbReference type="NCBI Taxonomy" id="111012"/>
    <lineage>
        <taxon>Eukaryota</taxon>
        <taxon>Fungi</taxon>
        <taxon>Dikarya</taxon>
        <taxon>Ascomycota</taxon>
        <taxon>Pezizomycotina</taxon>
        <taxon>Dothideomycetes</taxon>
        <taxon>Dothideomycetidae</taxon>
        <taxon>Mycosphaerellales</taxon>
        <taxon>Mycosphaerellaceae</taxon>
        <taxon>Lecanosticta</taxon>
    </lineage>
</organism>
<evidence type="ECO:0000256" key="6">
    <source>
        <dbReference type="SAM" id="MobiDB-lite"/>
    </source>
</evidence>
<dbReference type="PANTHER" id="PTHR46202">
    <property type="entry name" value="DNA EXCISION REPAIR PROTEIN ERCC-8"/>
    <property type="match status" value="1"/>
</dbReference>
<feature type="repeat" description="WD" evidence="5">
    <location>
        <begin position="266"/>
        <end position="307"/>
    </location>
</feature>
<evidence type="ECO:0000256" key="4">
    <source>
        <dbReference type="ARBA" id="ARBA00023204"/>
    </source>
</evidence>
<keyword evidence="3" id="KW-0227">DNA damage</keyword>
<sequence>MNSFLLNRQLGSISPQALAKAQNNRLLKALAAAPDVNFALQDAGARASNTAGIRDVAHAAGVNSIAIDRFEGRYMISGGADSSLGVWDLEAAARSSDDRSTHLPLGFSARTSTTQSLGITHISFYPFDSLALLTSGYDHTLKLFSSETLEASASFDIGSTVYSHATSTVAPHLLVACASQHPAIRLVDLKSGANTHSLAGHSGSVLAVAWHPKDENILASGATDGVVRLWDIRRGASSLGVLDMDDSIGITGYDGRGTGARRRERGRSHTGAVNGIVWTEDGRYLVSNGHDERMRIWNMYSGANTLANFGPGLKNATTTALFPLIAPSYLCETGKETLFYPNSKEILAFDMHSGLLQSRLRIKGLPGLQDHSDTSTRNPKNRTTCLAWRAHHVEMYSAHGDGSIRCWRPRTTEDVVAENEQAGEHDVGEDAAERKRKRDEFEEIVKDLTSKKITFN</sequence>
<keyword evidence="4" id="KW-0234">DNA repair</keyword>
<evidence type="ECO:0000256" key="5">
    <source>
        <dbReference type="PROSITE-ProRule" id="PRU00221"/>
    </source>
</evidence>
<dbReference type="Pfam" id="PF00400">
    <property type="entry name" value="WD40"/>
    <property type="match status" value="3"/>
</dbReference>
<dbReference type="Proteomes" id="UP001296104">
    <property type="component" value="Unassembled WGS sequence"/>
</dbReference>
<accession>A0AAI9E4V6</accession>
<dbReference type="GO" id="GO:0000209">
    <property type="term" value="P:protein polyubiquitination"/>
    <property type="evidence" value="ECO:0007669"/>
    <property type="project" value="TreeGrafter"/>
</dbReference>
<dbReference type="PROSITE" id="PS50082">
    <property type="entry name" value="WD_REPEATS_2"/>
    <property type="match status" value="3"/>
</dbReference>
<name>A0AAI9E4V6_9PEZI</name>
<dbReference type="SMART" id="SM00320">
    <property type="entry name" value="WD40"/>
    <property type="match status" value="5"/>
</dbReference>
<dbReference type="PRINTS" id="PR00320">
    <property type="entry name" value="GPROTEINBRPT"/>
</dbReference>
<feature type="repeat" description="WD" evidence="5">
    <location>
        <begin position="198"/>
        <end position="240"/>
    </location>
</feature>
<feature type="repeat" description="WD" evidence="5">
    <location>
        <begin position="55"/>
        <end position="97"/>
    </location>
</feature>